<evidence type="ECO:0000313" key="3">
    <source>
        <dbReference type="Proteomes" id="UP001596160"/>
    </source>
</evidence>
<dbReference type="RefSeq" id="WP_344471572.1">
    <property type="nucleotide sequence ID" value="NZ_BAAASB010000001.1"/>
</dbReference>
<keyword evidence="3" id="KW-1185">Reference proteome</keyword>
<comment type="caution">
    <text evidence="2">The sequence shown here is derived from an EMBL/GenBank/DDBJ whole genome shotgun (WGS) entry which is preliminary data.</text>
</comment>
<feature type="domain" description="SnoaL-like" evidence="1">
    <location>
        <begin position="2"/>
        <end position="129"/>
    </location>
</feature>
<evidence type="ECO:0000259" key="1">
    <source>
        <dbReference type="Pfam" id="PF13577"/>
    </source>
</evidence>
<proteinExistence type="predicted"/>
<dbReference type="CDD" id="cd00531">
    <property type="entry name" value="NTF2_like"/>
    <property type="match status" value="1"/>
</dbReference>
<dbReference type="Pfam" id="PF13577">
    <property type="entry name" value="SnoaL_4"/>
    <property type="match status" value="1"/>
</dbReference>
<reference evidence="3" key="1">
    <citation type="journal article" date="2019" name="Int. J. Syst. Evol. Microbiol.">
        <title>The Global Catalogue of Microorganisms (GCM) 10K type strain sequencing project: providing services to taxonomists for standard genome sequencing and annotation.</title>
        <authorList>
            <consortium name="The Broad Institute Genomics Platform"/>
            <consortium name="The Broad Institute Genome Sequencing Center for Infectious Disease"/>
            <person name="Wu L."/>
            <person name="Ma J."/>
        </authorList>
    </citation>
    <scope>NUCLEOTIDE SEQUENCE [LARGE SCALE GENOMIC DNA]</scope>
    <source>
        <strain evidence="3">PCU 266</strain>
    </source>
</reference>
<gene>
    <name evidence="2" type="ORF">ACFPRH_25905</name>
</gene>
<name>A0ABW0AR09_9ACTN</name>
<dbReference type="EMBL" id="JBHSKP010000020">
    <property type="protein sequence ID" value="MFC5155173.1"/>
    <property type="molecule type" value="Genomic_DNA"/>
</dbReference>
<dbReference type="Proteomes" id="UP001596160">
    <property type="component" value="Unassembled WGS sequence"/>
</dbReference>
<sequence>MNDRQAIIETCDRTGWHSDRREWDRATALFTPKVLLDYTSLLGGTPTTVTPKEIVDSWASVLGGYDSSHHLMTNHLVTTDEGGDGAECTASFQATHRLDNPMGSPLWRIGGTYRFHLVRHGGGWKIDRMAMTILWTEGNRNILDLAAERQAATGEEHHGS</sequence>
<organism evidence="2 3">
    <name type="scientific">Streptomyces amakusaensis</name>
    <dbReference type="NCBI Taxonomy" id="67271"/>
    <lineage>
        <taxon>Bacteria</taxon>
        <taxon>Bacillati</taxon>
        <taxon>Actinomycetota</taxon>
        <taxon>Actinomycetes</taxon>
        <taxon>Kitasatosporales</taxon>
        <taxon>Streptomycetaceae</taxon>
        <taxon>Streptomyces</taxon>
    </lineage>
</organism>
<protein>
    <submittedName>
        <fullName evidence="2">Nuclear transport factor 2 family protein</fullName>
    </submittedName>
</protein>
<accession>A0ABW0AR09</accession>
<dbReference type="Gene3D" id="3.10.450.50">
    <property type="match status" value="1"/>
</dbReference>
<evidence type="ECO:0000313" key="2">
    <source>
        <dbReference type="EMBL" id="MFC5155173.1"/>
    </source>
</evidence>
<dbReference type="InterPro" id="IPR037401">
    <property type="entry name" value="SnoaL-like"/>
</dbReference>
<dbReference type="InterPro" id="IPR032710">
    <property type="entry name" value="NTF2-like_dom_sf"/>
</dbReference>
<dbReference type="SUPFAM" id="SSF54427">
    <property type="entry name" value="NTF2-like"/>
    <property type="match status" value="1"/>
</dbReference>